<accession>A0A165D500</accession>
<protein>
    <recommendedName>
        <fullName evidence="3">Arrestin-like N-terminal domain-containing protein</fullName>
    </recommendedName>
</protein>
<evidence type="ECO:0000313" key="2">
    <source>
        <dbReference type="Proteomes" id="UP000076842"/>
    </source>
</evidence>
<dbReference type="EMBL" id="KV424079">
    <property type="protein sequence ID" value="KZT52086.1"/>
    <property type="molecule type" value="Genomic_DNA"/>
</dbReference>
<dbReference type="Proteomes" id="UP000076842">
    <property type="component" value="Unassembled WGS sequence"/>
</dbReference>
<dbReference type="OrthoDB" id="2333384at2759"/>
<evidence type="ECO:0008006" key="3">
    <source>
        <dbReference type="Google" id="ProtNLM"/>
    </source>
</evidence>
<keyword evidence="2" id="KW-1185">Reference proteome</keyword>
<dbReference type="InParanoid" id="A0A165D500"/>
<proteinExistence type="predicted"/>
<gene>
    <name evidence="1" type="ORF">CALCODRAFT_558268</name>
</gene>
<reference evidence="1 2" key="1">
    <citation type="journal article" date="2016" name="Mol. Biol. Evol.">
        <title>Comparative Genomics of Early-Diverging Mushroom-Forming Fungi Provides Insights into the Origins of Lignocellulose Decay Capabilities.</title>
        <authorList>
            <person name="Nagy L.G."/>
            <person name="Riley R."/>
            <person name="Tritt A."/>
            <person name="Adam C."/>
            <person name="Daum C."/>
            <person name="Floudas D."/>
            <person name="Sun H."/>
            <person name="Yadav J.S."/>
            <person name="Pangilinan J."/>
            <person name="Larsson K.H."/>
            <person name="Matsuura K."/>
            <person name="Barry K."/>
            <person name="Labutti K."/>
            <person name="Kuo R."/>
            <person name="Ohm R.A."/>
            <person name="Bhattacharya S.S."/>
            <person name="Shirouzu T."/>
            <person name="Yoshinaga Y."/>
            <person name="Martin F.M."/>
            <person name="Grigoriev I.V."/>
            <person name="Hibbett D.S."/>
        </authorList>
    </citation>
    <scope>NUCLEOTIDE SEQUENCE [LARGE SCALE GENOMIC DNA]</scope>
    <source>
        <strain evidence="1 2">HHB12733</strain>
    </source>
</reference>
<sequence length="451" mass="49981">MPSPPRRTHENDIIGTNPVKADRFDIGSYVRLHFNRSQSPLTFSQPDFIPLYTQTDDILLSALDFPTILSESSTVTLPDGDWLTLTLTGIWGTCGHGHQIFHAGTAVEGNVGLDMAHAHMAKGLVVEIVGYVKTFVGDEIYFLRWKKSFTSGRFDANLKQCILSFSFTLPDYCTQGPTALKLPPSFNNTDGDPGLGPQAIQYRCQVKVPTSKWFSDQTLYQTFHYLPRTRPVQITADNEEDLHQKFTNTIAGMLFGQRDVKVQCTLSLSRPLVYSRGESIRFMFTLMSSDPQALDLLSSPEAISIWLQRNVRTVAPARYDVVSDVSNNCSRKVADAQLERVREGSSPNVRVWKGAIPIDEGLAPHYFFPSLSVIYGVSVMLQATGFVMTASSEDPESYVRELLMFAQLADLPDEALNDKPVLLVPVGIATDPAQAALPRWTAPTEPPPYAG</sequence>
<dbReference type="AlphaFoldDB" id="A0A165D500"/>
<organism evidence="1 2">
    <name type="scientific">Calocera cornea HHB12733</name>
    <dbReference type="NCBI Taxonomy" id="1353952"/>
    <lineage>
        <taxon>Eukaryota</taxon>
        <taxon>Fungi</taxon>
        <taxon>Dikarya</taxon>
        <taxon>Basidiomycota</taxon>
        <taxon>Agaricomycotina</taxon>
        <taxon>Dacrymycetes</taxon>
        <taxon>Dacrymycetales</taxon>
        <taxon>Dacrymycetaceae</taxon>
        <taxon>Calocera</taxon>
    </lineage>
</organism>
<evidence type="ECO:0000313" key="1">
    <source>
        <dbReference type="EMBL" id="KZT52086.1"/>
    </source>
</evidence>
<dbReference type="STRING" id="1353952.A0A165D500"/>
<name>A0A165D500_9BASI</name>